<evidence type="ECO:0000256" key="5">
    <source>
        <dbReference type="ARBA" id="ARBA00022946"/>
    </source>
</evidence>
<name>A0A369AJ56_9BURK</name>
<keyword evidence="2" id="KW-0436">Ligase</keyword>
<dbReference type="SUPFAM" id="SSF56059">
    <property type="entry name" value="Glutathione synthetase ATP-binding domain-like"/>
    <property type="match status" value="1"/>
</dbReference>
<feature type="domain" description="ATP-grasp" evidence="10">
    <location>
        <begin position="122"/>
        <end position="320"/>
    </location>
</feature>
<evidence type="ECO:0000256" key="8">
    <source>
        <dbReference type="SAM" id="MobiDB-lite"/>
    </source>
</evidence>
<dbReference type="SMART" id="SM00878">
    <property type="entry name" value="Biotin_carb_C"/>
    <property type="match status" value="1"/>
</dbReference>
<accession>A0A369AJ56</accession>
<dbReference type="InterPro" id="IPR016185">
    <property type="entry name" value="PreATP-grasp_dom_sf"/>
</dbReference>
<dbReference type="InterPro" id="IPR011761">
    <property type="entry name" value="ATP-grasp"/>
</dbReference>
<dbReference type="FunFam" id="2.40.50.100:FF:000003">
    <property type="entry name" value="Acetyl-CoA carboxylase biotin carboxyl carrier protein"/>
    <property type="match status" value="1"/>
</dbReference>
<keyword evidence="6" id="KW-0092">Biotin</keyword>
<feature type="domain" description="Lipoyl-binding" evidence="9">
    <location>
        <begin position="613"/>
        <end position="688"/>
    </location>
</feature>
<dbReference type="Gene3D" id="3.30.470.20">
    <property type="entry name" value="ATP-grasp fold, B domain"/>
    <property type="match status" value="1"/>
</dbReference>
<organism evidence="12 13">
    <name type="scientific">Extensimonas vulgaris</name>
    <dbReference type="NCBI Taxonomy" id="1031594"/>
    <lineage>
        <taxon>Bacteria</taxon>
        <taxon>Pseudomonadati</taxon>
        <taxon>Pseudomonadota</taxon>
        <taxon>Betaproteobacteria</taxon>
        <taxon>Burkholderiales</taxon>
        <taxon>Comamonadaceae</taxon>
        <taxon>Extensimonas</taxon>
    </lineage>
</organism>
<dbReference type="GO" id="GO:0005524">
    <property type="term" value="F:ATP binding"/>
    <property type="evidence" value="ECO:0007669"/>
    <property type="project" value="UniProtKB-UniRule"/>
</dbReference>
<dbReference type="PROSITE" id="PS00188">
    <property type="entry name" value="BIOTIN"/>
    <property type="match status" value="1"/>
</dbReference>
<evidence type="ECO:0000256" key="1">
    <source>
        <dbReference type="ARBA" id="ARBA00001953"/>
    </source>
</evidence>
<dbReference type="Proteomes" id="UP000252174">
    <property type="component" value="Unassembled WGS sequence"/>
</dbReference>
<keyword evidence="13" id="KW-1185">Reference proteome</keyword>
<dbReference type="Gene3D" id="2.40.50.100">
    <property type="match status" value="1"/>
</dbReference>
<sequence>MSMFDTLLIANRGEIACRIARTARRMGMRTVAVYSDADRDALHVSVCDTAVRIGPPEAARSYLDAAAIVAAARASGAQAIHPGYGFLSESLALIEACEAAGIAFVGPSREAIRRMGSKIESKRIALAAGVPVVPGYHGDAQDEATLVEAAAAIGYPVLIKASAGGGGKGMRVVRSPVEFALALATVRREAQAAFGDDRVLLERYLTLPRHLEVQLLGDKHGHLVHLFERECSIQRNHQKVIEEAPAPHLAPELRDALLQHALTMGRAIGYDSTGTIEFIHDSHTGESFFLEMNTRLQVEHPVTELTVGMDLVEWQLRVAAGEALAFTQADIAQSGCAIEARVCAENPAAGFAPEIGRLIRYEEPSGPGIRVDSGVRTGSEVSLFYDSMLAKVIAHSADREGAARRLVHALERTVVQGVHSNLEFLADLVRHPHFAQVLSTNYIAQAFPQGWAPRPEGELMRVAAALHGVLARQAAAGPSPWQSLGAWRLPTAAKPEGTRVLLQNAAGQIVQAQVWPEGEFWCVQLDQSVAPDQPPGQGEGEGPSEGEGAATYRVQARWTPDALELRSDDAFVRYVVAQQKGEQGEQLWLTGAGITRAWHCVDRWQRALRGAAGAHEHSGNHLRAPMPGMVTQVPAQVGAQVQAGEVLVQMEAMKMVHTLSAPAPGRVAEVRCRAGDAVRGGDVLVVLETEENA</sequence>
<dbReference type="EMBL" id="QPJU01000005">
    <property type="protein sequence ID" value="RCX09412.1"/>
    <property type="molecule type" value="Genomic_DNA"/>
</dbReference>
<comment type="caution">
    <text evidence="12">The sequence shown here is derived from an EMBL/GenBank/DDBJ whole genome shotgun (WGS) entry which is preliminary data.</text>
</comment>
<dbReference type="GO" id="GO:0016874">
    <property type="term" value="F:ligase activity"/>
    <property type="evidence" value="ECO:0007669"/>
    <property type="project" value="UniProtKB-KW"/>
</dbReference>
<evidence type="ECO:0000256" key="4">
    <source>
        <dbReference type="ARBA" id="ARBA00022840"/>
    </source>
</evidence>
<dbReference type="RefSeq" id="WP_241659452.1">
    <property type="nucleotide sequence ID" value="NZ_QPJU01000005.1"/>
</dbReference>
<evidence type="ECO:0000313" key="12">
    <source>
        <dbReference type="EMBL" id="RCX09412.1"/>
    </source>
</evidence>
<feature type="region of interest" description="Disordered" evidence="8">
    <location>
        <begin position="528"/>
        <end position="548"/>
    </location>
</feature>
<dbReference type="PROSITE" id="PS00867">
    <property type="entry name" value="CPSASE_2"/>
    <property type="match status" value="1"/>
</dbReference>
<dbReference type="InterPro" id="IPR005479">
    <property type="entry name" value="CPAse_ATP-bd"/>
</dbReference>
<dbReference type="PROSITE" id="PS50979">
    <property type="entry name" value="BC"/>
    <property type="match status" value="1"/>
</dbReference>
<dbReference type="SUPFAM" id="SSF51230">
    <property type="entry name" value="Single hybrid motif"/>
    <property type="match status" value="1"/>
</dbReference>
<comment type="cofactor">
    <cofactor evidence="1">
        <name>biotin</name>
        <dbReference type="ChEBI" id="CHEBI:57586"/>
    </cofactor>
</comment>
<evidence type="ECO:0000259" key="11">
    <source>
        <dbReference type="PROSITE" id="PS50979"/>
    </source>
</evidence>
<evidence type="ECO:0000259" key="10">
    <source>
        <dbReference type="PROSITE" id="PS50975"/>
    </source>
</evidence>
<dbReference type="InterPro" id="IPR011053">
    <property type="entry name" value="Single_hybrid_motif"/>
</dbReference>
<dbReference type="InterPro" id="IPR011764">
    <property type="entry name" value="Biotin_carboxylation_dom"/>
</dbReference>
<dbReference type="PANTHER" id="PTHR18866">
    <property type="entry name" value="CARBOXYLASE:PYRUVATE/ACETYL-COA/PROPIONYL-COA CARBOXYLASE"/>
    <property type="match status" value="1"/>
</dbReference>
<keyword evidence="5" id="KW-0809">Transit peptide</keyword>
<dbReference type="Pfam" id="PF02785">
    <property type="entry name" value="Biotin_carb_C"/>
    <property type="match status" value="1"/>
</dbReference>
<dbReference type="GO" id="GO:0046872">
    <property type="term" value="F:metal ion binding"/>
    <property type="evidence" value="ECO:0007669"/>
    <property type="project" value="InterPro"/>
</dbReference>
<dbReference type="InterPro" id="IPR001882">
    <property type="entry name" value="Biotin_BS"/>
</dbReference>
<dbReference type="FunFam" id="3.40.50.20:FF:000010">
    <property type="entry name" value="Propionyl-CoA carboxylase subunit alpha"/>
    <property type="match status" value="1"/>
</dbReference>
<dbReference type="PANTHER" id="PTHR18866:SF33">
    <property type="entry name" value="METHYLCROTONOYL-COA CARBOXYLASE SUBUNIT ALPHA, MITOCHONDRIAL-RELATED"/>
    <property type="match status" value="1"/>
</dbReference>
<evidence type="ECO:0000256" key="6">
    <source>
        <dbReference type="ARBA" id="ARBA00023267"/>
    </source>
</evidence>
<dbReference type="InterPro" id="IPR000089">
    <property type="entry name" value="Biotin_lipoyl"/>
</dbReference>
<dbReference type="FunFam" id="3.30.1490.20:FF:000003">
    <property type="entry name" value="acetyl-CoA carboxylase isoform X1"/>
    <property type="match status" value="1"/>
</dbReference>
<protein>
    <submittedName>
        <fullName evidence="12">3-methylcrotonyl-CoA carboxylase alpha subunit</fullName>
    </submittedName>
</protein>
<gene>
    <name evidence="12" type="ORF">DFR45_10541</name>
</gene>
<feature type="domain" description="Biotin carboxylation" evidence="11">
    <location>
        <begin position="3"/>
        <end position="449"/>
    </location>
</feature>
<evidence type="ECO:0000256" key="2">
    <source>
        <dbReference type="ARBA" id="ARBA00022598"/>
    </source>
</evidence>
<dbReference type="PROSITE" id="PS50975">
    <property type="entry name" value="ATP_GRASP"/>
    <property type="match status" value="1"/>
</dbReference>
<dbReference type="InterPro" id="IPR005481">
    <property type="entry name" value="BC-like_N"/>
</dbReference>
<dbReference type="InterPro" id="IPR005482">
    <property type="entry name" value="Biotin_COase_C"/>
</dbReference>
<dbReference type="PROSITE" id="PS50968">
    <property type="entry name" value="BIOTINYL_LIPOYL"/>
    <property type="match status" value="1"/>
</dbReference>
<dbReference type="Pfam" id="PF02786">
    <property type="entry name" value="CPSase_L_D2"/>
    <property type="match status" value="1"/>
</dbReference>
<keyword evidence="4 7" id="KW-0067">ATP-binding</keyword>
<dbReference type="PROSITE" id="PS00866">
    <property type="entry name" value="CPSASE_1"/>
    <property type="match status" value="1"/>
</dbReference>
<evidence type="ECO:0000256" key="7">
    <source>
        <dbReference type="PROSITE-ProRule" id="PRU00409"/>
    </source>
</evidence>
<dbReference type="InterPro" id="IPR050856">
    <property type="entry name" value="Biotin_carboxylase_complex"/>
</dbReference>
<evidence type="ECO:0000256" key="3">
    <source>
        <dbReference type="ARBA" id="ARBA00022741"/>
    </source>
</evidence>
<dbReference type="FunFam" id="3.30.470.20:FF:000028">
    <property type="entry name" value="Methylcrotonoyl-CoA carboxylase subunit alpha, mitochondrial"/>
    <property type="match status" value="1"/>
</dbReference>
<dbReference type="CDD" id="cd06850">
    <property type="entry name" value="biotinyl_domain"/>
    <property type="match status" value="1"/>
</dbReference>
<dbReference type="SUPFAM" id="SSF52440">
    <property type="entry name" value="PreATP-grasp domain"/>
    <property type="match status" value="1"/>
</dbReference>
<evidence type="ECO:0000313" key="13">
    <source>
        <dbReference type="Proteomes" id="UP000252174"/>
    </source>
</evidence>
<reference evidence="12 13" key="1">
    <citation type="submission" date="2018-07" db="EMBL/GenBank/DDBJ databases">
        <title>Genomic Encyclopedia of Type Strains, Phase IV (KMG-IV): sequencing the most valuable type-strain genomes for metagenomic binning, comparative biology and taxonomic classification.</title>
        <authorList>
            <person name="Goeker M."/>
        </authorList>
    </citation>
    <scope>NUCLEOTIDE SEQUENCE [LARGE SCALE GENOMIC DNA]</scope>
    <source>
        <strain evidence="12 13">DSM 100911</strain>
    </source>
</reference>
<dbReference type="Pfam" id="PF00289">
    <property type="entry name" value="Biotin_carb_N"/>
    <property type="match status" value="1"/>
</dbReference>
<keyword evidence="3 7" id="KW-0547">Nucleotide-binding</keyword>
<dbReference type="Pfam" id="PF00364">
    <property type="entry name" value="Biotin_lipoyl"/>
    <property type="match status" value="1"/>
</dbReference>
<evidence type="ECO:0000259" key="9">
    <source>
        <dbReference type="PROSITE" id="PS50968"/>
    </source>
</evidence>
<dbReference type="SUPFAM" id="SSF51246">
    <property type="entry name" value="Rudiment single hybrid motif"/>
    <property type="match status" value="1"/>
</dbReference>
<dbReference type="AlphaFoldDB" id="A0A369AJ56"/>
<dbReference type="InterPro" id="IPR011054">
    <property type="entry name" value="Rudment_hybrid_motif"/>
</dbReference>
<proteinExistence type="predicted"/>